<sequence>MIICRDRFFGAGAPFAEGHQEAMEYAAGLIALIGIAAGHPRR</sequence>
<gene>
    <name evidence="1" type="ORF">HNR21_005017</name>
</gene>
<dbReference type="EMBL" id="JACJII010000001">
    <property type="protein sequence ID" value="MBA9006135.1"/>
    <property type="molecule type" value="Genomic_DNA"/>
</dbReference>
<dbReference type="AlphaFoldDB" id="A0A7W3RBC0"/>
<dbReference type="Proteomes" id="UP000539313">
    <property type="component" value="Unassembled WGS sequence"/>
</dbReference>
<comment type="caution">
    <text evidence="1">The sequence shown here is derived from an EMBL/GenBank/DDBJ whole genome shotgun (WGS) entry which is preliminary data.</text>
</comment>
<organism evidence="1 2">
    <name type="scientific">Thermomonospora cellulosilytica</name>
    <dbReference type="NCBI Taxonomy" id="1411118"/>
    <lineage>
        <taxon>Bacteria</taxon>
        <taxon>Bacillati</taxon>
        <taxon>Actinomycetota</taxon>
        <taxon>Actinomycetes</taxon>
        <taxon>Streptosporangiales</taxon>
        <taxon>Thermomonosporaceae</taxon>
        <taxon>Thermomonospora</taxon>
    </lineage>
</organism>
<evidence type="ECO:0000313" key="2">
    <source>
        <dbReference type="Proteomes" id="UP000539313"/>
    </source>
</evidence>
<reference evidence="1 2" key="1">
    <citation type="submission" date="2020-08" db="EMBL/GenBank/DDBJ databases">
        <title>Sequencing the genomes of 1000 actinobacteria strains.</title>
        <authorList>
            <person name="Klenk H.-P."/>
        </authorList>
    </citation>
    <scope>NUCLEOTIDE SEQUENCE [LARGE SCALE GENOMIC DNA]</scope>
    <source>
        <strain evidence="1 2">DSM 45823</strain>
    </source>
</reference>
<dbReference type="RefSeq" id="WP_281402065.1">
    <property type="nucleotide sequence ID" value="NZ_JACJII010000001.1"/>
</dbReference>
<accession>A0A7W3RBC0</accession>
<protein>
    <submittedName>
        <fullName evidence="1">Uncharacterized protein</fullName>
    </submittedName>
</protein>
<name>A0A7W3RBC0_9ACTN</name>
<keyword evidence="2" id="KW-1185">Reference proteome</keyword>
<evidence type="ECO:0000313" key="1">
    <source>
        <dbReference type="EMBL" id="MBA9006135.1"/>
    </source>
</evidence>
<proteinExistence type="predicted"/>